<dbReference type="STRING" id="866771.HMPREF9296_0441"/>
<sequence>MAKKDNNTKSFILRVDADTMAAIEKWAADEFRSTNGQLQWIITEALRKARRLPKQKKSVAKERKTTMTNLKNVRLRRTRQSTIFEIVAALCSLFSWIIVSIAVAKGRLGAEKFITISLLSLASTFMFYSAYRPGARWIRSHYQPKTMQQLIATSKFFRILGLEDGILCLCIAVLSLIKLPTSIDKILGTSIIVMFLGTKIYIDRKYKEVKKVEKAVQKKEKQ</sequence>
<accession>E1KQ34</accession>
<evidence type="ECO:0000313" key="2">
    <source>
        <dbReference type="EMBL" id="EFL46426.1"/>
    </source>
</evidence>
<keyword evidence="1" id="KW-0472">Membrane</keyword>
<gene>
    <name evidence="2" type="ORF">HMPREF9296_0441</name>
</gene>
<feature type="transmembrane region" description="Helical" evidence="1">
    <location>
        <begin position="116"/>
        <end position="135"/>
    </location>
</feature>
<dbReference type="SUPFAM" id="SSF47598">
    <property type="entry name" value="Ribbon-helix-helix"/>
    <property type="match status" value="1"/>
</dbReference>
<dbReference type="eggNOG" id="COG4877">
    <property type="taxonomic scope" value="Bacteria"/>
</dbReference>
<reference evidence="2 3" key="1">
    <citation type="submission" date="2010-08" db="EMBL/GenBank/DDBJ databases">
        <authorList>
            <person name="Durkin A.S."/>
            <person name="Madupu R."/>
            <person name="Torralba M."/>
            <person name="Gillis M."/>
            <person name="Methe B."/>
            <person name="Sutton G."/>
            <person name="Nelson K.E."/>
        </authorList>
    </citation>
    <scope>NUCLEOTIDE SEQUENCE [LARGE SCALE GENOMIC DNA]</scope>
    <source>
        <strain evidence="2 3">FB035-09AN</strain>
    </source>
</reference>
<proteinExistence type="predicted"/>
<keyword evidence="1" id="KW-1133">Transmembrane helix</keyword>
<evidence type="ECO:0000256" key="1">
    <source>
        <dbReference type="SAM" id="Phobius"/>
    </source>
</evidence>
<comment type="caution">
    <text evidence="2">The sequence shown here is derived from an EMBL/GenBank/DDBJ whole genome shotgun (WGS) entry which is preliminary data.</text>
</comment>
<organism evidence="2 3">
    <name type="scientific">Prevotella disiens FB035-09AN</name>
    <dbReference type="NCBI Taxonomy" id="866771"/>
    <lineage>
        <taxon>Bacteria</taxon>
        <taxon>Pseudomonadati</taxon>
        <taxon>Bacteroidota</taxon>
        <taxon>Bacteroidia</taxon>
        <taxon>Bacteroidales</taxon>
        <taxon>Prevotellaceae</taxon>
        <taxon>Prevotella</taxon>
    </lineage>
</organism>
<dbReference type="EMBL" id="AEDO01000026">
    <property type="protein sequence ID" value="EFL46426.1"/>
    <property type="molecule type" value="Genomic_DNA"/>
</dbReference>
<keyword evidence="1" id="KW-0812">Transmembrane</keyword>
<feature type="transmembrane region" description="Helical" evidence="1">
    <location>
        <begin position="156"/>
        <end position="177"/>
    </location>
</feature>
<dbReference type="InterPro" id="IPR010985">
    <property type="entry name" value="Ribbon_hlx_hlx"/>
</dbReference>
<dbReference type="Proteomes" id="UP000003610">
    <property type="component" value="Unassembled WGS sequence"/>
</dbReference>
<evidence type="ECO:0000313" key="3">
    <source>
        <dbReference type="Proteomes" id="UP000003610"/>
    </source>
</evidence>
<protein>
    <submittedName>
        <fullName evidence="2">Uncharacterized protein</fullName>
    </submittedName>
</protein>
<dbReference type="AlphaFoldDB" id="E1KQ34"/>
<feature type="transmembrane region" description="Helical" evidence="1">
    <location>
        <begin position="183"/>
        <end position="202"/>
    </location>
</feature>
<feature type="transmembrane region" description="Helical" evidence="1">
    <location>
        <begin position="83"/>
        <end position="104"/>
    </location>
</feature>
<dbReference type="GO" id="GO:0006355">
    <property type="term" value="P:regulation of DNA-templated transcription"/>
    <property type="evidence" value="ECO:0007669"/>
    <property type="project" value="InterPro"/>
</dbReference>
<name>E1KQ34_9BACT</name>